<evidence type="ECO:0000313" key="4">
    <source>
        <dbReference type="Proteomes" id="UP000799770"/>
    </source>
</evidence>
<feature type="region of interest" description="Disordered" evidence="1">
    <location>
        <begin position="352"/>
        <end position="393"/>
    </location>
</feature>
<reference evidence="3" key="1">
    <citation type="journal article" date="2020" name="Stud. Mycol.">
        <title>101 Dothideomycetes genomes: a test case for predicting lifestyles and emergence of pathogens.</title>
        <authorList>
            <person name="Haridas S."/>
            <person name="Albert R."/>
            <person name="Binder M."/>
            <person name="Bloem J."/>
            <person name="Labutti K."/>
            <person name="Salamov A."/>
            <person name="Andreopoulos B."/>
            <person name="Baker S."/>
            <person name="Barry K."/>
            <person name="Bills G."/>
            <person name="Bluhm B."/>
            <person name="Cannon C."/>
            <person name="Castanera R."/>
            <person name="Culley D."/>
            <person name="Daum C."/>
            <person name="Ezra D."/>
            <person name="Gonzalez J."/>
            <person name="Henrissat B."/>
            <person name="Kuo A."/>
            <person name="Liang C."/>
            <person name="Lipzen A."/>
            <person name="Lutzoni F."/>
            <person name="Magnuson J."/>
            <person name="Mondo S."/>
            <person name="Nolan M."/>
            <person name="Ohm R."/>
            <person name="Pangilinan J."/>
            <person name="Park H.-J."/>
            <person name="Ramirez L."/>
            <person name="Alfaro M."/>
            <person name="Sun H."/>
            <person name="Tritt A."/>
            <person name="Yoshinaga Y."/>
            <person name="Zwiers L.-H."/>
            <person name="Turgeon B."/>
            <person name="Goodwin S."/>
            <person name="Spatafora J."/>
            <person name="Crous P."/>
            <person name="Grigoriev I."/>
        </authorList>
    </citation>
    <scope>NUCLEOTIDE SEQUENCE</scope>
    <source>
        <strain evidence="3">CBS 627.86</strain>
    </source>
</reference>
<evidence type="ECO:0000256" key="1">
    <source>
        <dbReference type="SAM" id="MobiDB-lite"/>
    </source>
</evidence>
<evidence type="ECO:0000313" key="3">
    <source>
        <dbReference type="EMBL" id="KAF2108378.1"/>
    </source>
</evidence>
<dbReference type="Pfam" id="PF17111">
    <property type="entry name" value="PigL_N"/>
    <property type="match status" value="1"/>
</dbReference>
<dbReference type="EMBL" id="ML977348">
    <property type="protein sequence ID" value="KAF2108378.1"/>
    <property type="molecule type" value="Genomic_DNA"/>
</dbReference>
<name>A0A6A5YQA5_9PLEO</name>
<proteinExistence type="predicted"/>
<dbReference type="OrthoDB" id="5068804at2759"/>
<dbReference type="AlphaFoldDB" id="A0A6A5YQA5"/>
<accession>A0A6A5YQA5</accession>
<feature type="domain" description="Azaphilone pigments biosynthesis cluster protein L N-terminal" evidence="2">
    <location>
        <begin position="2"/>
        <end position="210"/>
    </location>
</feature>
<dbReference type="InterPro" id="IPR031348">
    <property type="entry name" value="PigL_N"/>
</dbReference>
<protein>
    <recommendedName>
        <fullName evidence="2">Azaphilone pigments biosynthesis cluster protein L N-terminal domain-containing protein</fullName>
    </recommendedName>
</protein>
<gene>
    <name evidence="3" type="ORF">BDV96DRAFT_636922</name>
</gene>
<sequence length="422" mass="46261">MAEPISLVSGLVALSAFAFKSSVTLYNTIQSFRNYPKDVRDLNNELQALNEVLSSLTETADATTDVDLSALHLPLLRCGNACKEFEQKLLKCSSRSGSNGMSFRGWAQLKYLGDSIDSFRHMLGGYKSTIILALTGATLRRSTLTVASLDKYRNMAKTTTIDLEARLEVIDGKLESIFEQHATESDSENAELRAIKDDRLSTTKCLEICAQLLDHINRIPLRPVSRGRSPTGPMNSERITTEGLMECKETLSSTTARLERHMEGLIDQFGRTMTSEEGAAELATLREEWGAARHCIDICSTAGKNITVIDNYTTGDNAVQFLVSTKEKTVHGRNRGYGSGTMQIGGHLSDESVQQISRDNSRHGLPNIRDPGLPSRDNSPPVPDDAVAGSNEEFRKRYGRGLKLASKSVPDIIISSRGPADC</sequence>
<organism evidence="3 4">
    <name type="scientific">Lophiotrema nucula</name>
    <dbReference type="NCBI Taxonomy" id="690887"/>
    <lineage>
        <taxon>Eukaryota</taxon>
        <taxon>Fungi</taxon>
        <taxon>Dikarya</taxon>
        <taxon>Ascomycota</taxon>
        <taxon>Pezizomycotina</taxon>
        <taxon>Dothideomycetes</taxon>
        <taxon>Pleosporomycetidae</taxon>
        <taxon>Pleosporales</taxon>
        <taxon>Lophiotremataceae</taxon>
        <taxon>Lophiotrema</taxon>
    </lineage>
</organism>
<dbReference type="InterPro" id="IPR038305">
    <property type="entry name" value="HeLo_sf"/>
</dbReference>
<dbReference type="Proteomes" id="UP000799770">
    <property type="component" value="Unassembled WGS sequence"/>
</dbReference>
<dbReference type="Gene3D" id="1.20.120.1020">
    <property type="entry name" value="Prion-inhibition and propagation, HeLo domain"/>
    <property type="match status" value="1"/>
</dbReference>
<evidence type="ECO:0000259" key="2">
    <source>
        <dbReference type="Pfam" id="PF17111"/>
    </source>
</evidence>
<keyword evidence="4" id="KW-1185">Reference proteome</keyword>